<dbReference type="KEGG" id="avu:BK816_00285"/>
<evidence type="ECO:0000256" key="2">
    <source>
        <dbReference type="ARBA" id="ARBA00022515"/>
    </source>
</evidence>
<dbReference type="RefSeq" id="WP_071163386.1">
    <property type="nucleotide sequence ID" value="NZ_CP017812.1"/>
</dbReference>
<evidence type="ECO:0000256" key="11">
    <source>
        <dbReference type="NCBIfam" id="TIGR00665"/>
    </source>
</evidence>
<dbReference type="PANTHER" id="PTHR30153">
    <property type="entry name" value="REPLICATIVE DNA HELICASE DNAB"/>
    <property type="match status" value="1"/>
</dbReference>
<evidence type="ECO:0000256" key="9">
    <source>
        <dbReference type="ARBA" id="ARBA00023235"/>
    </source>
</evidence>
<keyword evidence="6 12" id="KW-0347">Helicase</keyword>
<dbReference type="Pfam" id="PF00772">
    <property type="entry name" value="DnaB"/>
    <property type="match status" value="1"/>
</dbReference>
<dbReference type="PROSITE" id="PS51199">
    <property type="entry name" value="SF4_HELICASE"/>
    <property type="match status" value="1"/>
</dbReference>
<dbReference type="AlphaFoldDB" id="A0A1D9MIA5"/>
<dbReference type="GO" id="GO:0043139">
    <property type="term" value="F:5'-3' DNA helicase activity"/>
    <property type="evidence" value="ECO:0007669"/>
    <property type="project" value="UniProtKB-EC"/>
</dbReference>
<organism evidence="14 15">
    <name type="scientific">Boudabousia tangfeifanii</name>
    <dbReference type="NCBI Taxonomy" id="1912795"/>
    <lineage>
        <taxon>Bacteria</taxon>
        <taxon>Bacillati</taxon>
        <taxon>Actinomycetota</taxon>
        <taxon>Actinomycetes</taxon>
        <taxon>Actinomycetales</taxon>
        <taxon>Actinomycetaceae</taxon>
        <taxon>Boudabousia</taxon>
    </lineage>
</organism>
<dbReference type="GO" id="GO:0005524">
    <property type="term" value="F:ATP binding"/>
    <property type="evidence" value="ECO:0007669"/>
    <property type="project" value="UniProtKB-UniRule"/>
</dbReference>
<dbReference type="InterPro" id="IPR036185">
    <property type="entry name" value="DNA_heli_DnaB-like_N_sf"/>
</dbReference>
<evidence type="ECO:0000256" key="10">
    <source>
        <dbReference type="ARBA" id="ARBA00048954"/>
    </source>
</evidence>
<dbReference type="FunFam" id="3.40.50.300:FF:000351">
    <property type="entry name" value="Replicative DNA helicase"/>
    <property type="match status" value="1"/>
</dbReference>
<comment type="function">
    <text evidence="12">The main replicative DNA helicase, it participates in initiation and elongation during chromosome replication. Travels ahead of the DNA replisome, separating dsDNA into templates for DNA synthesis. A processive ATP-dependent 5'-3' DNA helicase it has DNA-dependent ATPase activity.</text>
</comment>
<dbReference type="STRING" id="1912795.BK816_00285"/>
<accession>A0A1D9MIA5</accession>
<evidence type="ECO:0000256" key="12">
    <source>
        <dbReference type="RuleBase" id="RU362085"/>
    </source>
</evidence>
<sequence length="457" mass="50513">MSEEADYDRQLPSDLDAEESVLGALLLSKDIFAEVDPILREDDFYRVNHALIYQTIRNLYADEQPVDMVTVAAELGKQGQLKRVGGANFLATLAAKVPTAAHAPYYAEIVRERAILRRLVEAGTRVVQLGYADDGRDVDDLVNFAQKEIMEVSNREVGTDYVPISEVLEPTIESIEKLAKGGASEGDVPTGFVDLDRVTNGLHPGQMIIVAGRPAMGKSTLAIDFCRSAAIHHKIPAVVFSLEMGREEIMRRILSAESGVLLSKLNTGDMEPQDWKKVARVMGSLQEAPFYIDDSPNLTINEIRTKARRLKQQNNLGLIAIDYLQLMTSGKKVESRQQEVSEFSRALKLLAKDLQVPVIAAAQLNRGPEQRTDKRPMMADLRESGSLEQDADVIMLLHRPSYFQKEDRPGEADIIVAKHRNGETGTVKVAFQGHFSRFANLKESTEGAPAGGPTTEF</sequence>
<dbReference type="FunFam" id="1.10.860.10:FF:000001">
    <property type="entry name" value="Replicative DNA helicase"/>
    <property type="match status" value="1"/>
</dbReference>
<keyword evidence="2 12" id="KW-0639">Primosome</keyword>
<dbReference type="InterPro" id="IPR007693">
    <property type="entry name" value="DNA_helicase_DnaB-like_N"/>
</dbReference>
<gene>
    <name evidence="14" type="ORF">BK816_00285</name>
</gene>
<dbReference type="Pfam" id="PF03796">
    <property type="entry name" value="DnaB_C"/>
    <property type="match status" value="1"/>
</dbReference>
<dbReference type="OrthoDB" id="9773982at2"/>
<keyword evidence="7 12" id="KW-0067">ATP-binding</keyword>
<keyword evidence="5 12" id="KW-0378">Hydrolase</keyword>
<proteinExistence type="inferred from homology"/>
<keyword evidence="8 12" id="KW-0238">DNA-binding</keyword>
<dbReference type="GO" id="GO:0016887">
    <property type="term" value="F:ATP hydrolysis activity"/>
    <property type="evidence" value="ECO:0007669"/>
    <property type="project" value="RHEA"/>
</dbReference>
<dbReference type="PANTHER" id="PTHR30153:SF2">
    <property type="entry name" value="REPLICATIVE DNA HELICASE"/>
    <property type="match status" value="1"/>
</dbReference>
<dbReference type="CDD" id="cd00984">
    <property type="entry name" value="DnaB_C"/>
    <property type="match status" value="1"/>
</dbReference>
<evidence type="ECO:0000256" key="6">
    <source>
        <dbReference type="ARBA" id="ARBA00022806"/>
    </source>
</evidence>
<evidence type="ECO:0000256" key="5">
    <source>
        <dbReference type="ARBA" id="ARBA00022801"/>
    </source>
</evidence>
<dbReference type="InterPro" id="IPR007692">
    <property type="entry name" value="DNA_helicase_DnaB"/>
</dbReference>
<keyword evidence="3 12" id="KW-0235">DNA replication</keyword>
<dbReference type="GO" id="GO:0003677">
    <property type="term" value="F:DNA binding"/>
    <property type="evidence" value="ECO:0007669"/>
    <property type="project" value="UniProtKB-UniRule"/>
</dbReference>
<dbReference type="SUPFAM" id="SSF52540">
    <property type="entry name" value="P-loop containing nucleoside triphosphate hydrolases"/>
    <property type="match status" value="1"/>
</dbReference>
<evidence type="ECO:0000256" key="1">
    <source>
        <dbReference type="ARBA" id="ARBA00008428"/>
    </source>
</evidence>
<evidence type="ECO:0000256" key="8">
    <source>
        <dbReference type="ARBA" id="ARBA00023125"/>
    </source>
</evidence>
<evidence type="ECO:0000259" key="13">
    <source>
        <dbReference type="PROSITE" id="PS51199"/>
    </source>
</evidence>
<dbReference type="Gene3D" id="3.40.50.300">
    <property type="entry name" value="P-loop containing nucleotide triphosphate hydrolases"/>
    <property type="match status" value="1"/>
</dbReference>
<dbReference type="EC" id="5.6.2.3" evidence="11 12"/>
<keyword evidence="9" id="KW-0413">Isomerase</keyword>
<reference evidence="14 15" key="1">
    <citation type="submission" date="2016-10" db="EMBL/GenBank/DDBJ databases">
        <title>Actinomyces aegypiusis sp. nov., isolated from the Aegypius monachus in Qinghai Tibet Plateau China.</title>
        <authorList>
            <person name="Wang Y."/>
        </authorList>
    </citation>
    <scope>NUCLEOTIDE SEQUENCE [LARGE SCALE GENOMIC DNA]</scope>
    <source>
        <strain evidence="14 15">VUL4_3</strain>
    </source>
</reference>
<dbReference type="InterPro" id="IPR027417">
    <property type="entry name" value="P-loop_NTPase"/>
</dbReference>
<dbReference type="SUPFAM" id="SSF48024">
    <property type="entry name" value="N-terminal domain of DnaB helicase"/>
    <property type="match status" value="1"/>
</dbReference>
<dbReference type="InterPro" id="IPR007694">
    <property type="entry name" value="DNA_helicase_DnaB-like_C"/>
</dbReference>
<dbReference type="EMBL" id="CP017812">
    <property type="protein sequence ID" value="AOZ71920.1"/>
    <property type="molecule type" value="Genomic_DNA"/>
</dbReference>
<evidence type="ECO:0000313" key="15">
    <source>
        <dbReference type="Proteomes" id="UP000176288"/>
    </source>
</evidence>
<keyword evidence="4 12" id="KW-0547">Nucleotide-binding</keyword>
<protein>
    <recommendedName>
        <fullName evidence="11 12">Replicative DNA helicase</fullName>
        <ecNumber evidence="11 12">5.6.2.3</ecNumber>
    </recommendedName>
</protein>
<evidence type="ECO:0000256" key="3">
    <source>
        <dbReference type="ARBA" id="ARBA00022705"/>
    </source>
</evidence>
<dbReference type="GO" id="GO:0005829">
    <property type="term" value="C:cytosol"/>
    <property type="evidence" value="ECO:0007669"/>
    <property type="project" value="TreeGrafter"/>
</dbReference>
<dbReference type="InterPro" id="IPR016136">
    <property type="entry name" value="DNA_helicase_N/primase_C"/>
</dbReference>
<dbReference type="NCBIfam" id="TIGR00665">
    <property type="entry name" value="DnaB"/>
    <property type="match status" value="1"/>
</dbReference>
<feature type="domain" description="SF4 helicase" evidence="13">
    <location>
        <begin position="181"/>
        <end position="445"/>
    </location>
</feature>
<evidence type="ECO:0000256" key="4">
    <source>
        <dbReference type="ARBA" id="ARBA00022741"/>
    </source>
</evidence>
<evidence type="ECO:0000313" key="14">
    <source>
        <dbReference type="EMBL" id="AOZ71920.1"/>
    </source>
</evidence>
<comment type="similarity">
    <text evidence="1 12">Belongs to the helicase family. DnaB subfamily.</text>
</comment>
<dbReference type="GO" id="GO:1990077">
    <property type="term" value="C:primosome complex"/>
    <property type="evidence" value="ECO:0007669"/>
    <property type="project" value="UniProtKB-UniRule"/>
</dbReference>
<dbReference type="Gene3D" id="1.10.860.10">
    <property type="entry name" value="DNAb Helicase, Chain A"/>
    <property type="match status" value="1"/>
</dbReference>
<name>A0A1D9MIA5_9ACTO</name>
<dbReference type="GO" id="GO:0006269">
    <property type="term" value="P:DNA replication, synthesis of primer"/>
    <property type="evidence" value="ECO:0007669"/>
    <property type="project" value="UniProtKB-UniRule"/>
</dbReference>
<comment type="catalytic activity">
    <reaction evidence="10 12">
        <text>ATP + H2O = ADP + phosphate + H(+)</text>
        <dbReference type="Rhea" id="RHEA:13065"/>
        <dbReference type="ChEBI" id="CHEBI:15377"/>
        <dbReference type="ChEBI" id="CHEBI:15378"/>
        <dbReference type="ChEBI" id="CHEBI:30616"/>
        <dbReference type="ChEBI" id="CHEBI:43474"/>
        <dbReference type="ChEBI" id="CHEBI:456216"/>
        <dbReference type="EC" id="5.6.2.3"/>
    </reaction>
</comment>
<evidence type="ECO:0000256" key="7">
    <source>
        <dbReference type="ARBA" id="ARBA00022840"/>
    </source>
</evidence>
<dbReference type="Proteomes" id="UP000176288">
    <property type="component" value="Chromosome"/>
</dbReference>
<keyword evidence="15" id="KW-1185">Reference proteome</keyword>